<organism evidence="2 3">
    <name type="scientific">Lithocarpus litseifolius</name>
    <dbReference type="NCBI Taxonomy" id="425828"/>
    <lineage>
        <taxon>Eukaryota</taxon>
        <taxon>Viridiplantae</taxon>
        <taxon>Streptophyta</taxon>
        <taxon>Embryophyta</taxon>
        <taxon>Tracheophyta</taxon>
        <taxon>Spermatophyta</taxon>
        <taxon>Magnoliopsida</taxon>
        <taxon>eudicotyledons</taxon>
        <taxon>Gunneridae</taxon>
        <taxon>Pentapetalae</taxon>
        <taxon>rosids</taxon>
        <taxon>fabids</taxon>
        <taxon>Fagales</taxon>
        <taxon>Fagaceae</taxon>
        <taxon>Lithocarpus</taxon>
    </lineage>
</organism>
<protein>
    <submittedName>
        <fullName evidence="2">Uncharacterized protein</fullName>
    </submittedName>
</protein>
<proteinExistence type="predicted"/>
<comment type="caution">
    <text evidence="2">The sequence shown here is derived from an EMBL/GenBank/DDBJ whole genome shotgun (WGS) entry which is preliminary data.</text>
</comment>
<evidence type="ECO:0000313" key="2">
    <source>
        <dbReference type="EMBL" id="KAK9986691.1"/>
    </source>
</evidence>
<keyword evidence="3" id="KW-1185">Reference proteome</keyword>
<feature type="compositionally biased region" description="Basic and acidic residues" evidence="1">
    <location>
        <begin position="8"/>
        <end position="21"/>
    </location>
</feature>
<feature type="region of interest" description="Disordered" evidence="1">
    <location>
        <begin position="144"/>
        <end position="169"/>
    </location>
</feature>
<evidence type="ECO:0000256" key="1">
    <source>
        <dbReference type="SAM" id="MobiDB-lite"/>
    </source>
</evidence>
<gene>
    <name evidence="2" type="ORF">SO802_031642</name>
</gene>
<dbReference type="Proteomes" id="UP001459277">
    <property type="component" value="Unassembled WGS sequence"/>
</dbReference>
<dbReference type="AlphaFoldDB" id="A0AAW2BL74"/>
<name>A0AAW2BL74_9ROSI</name>
<evidence type="ECO:0000313" key="3">
    <source>
        <dbReference type="Proteomes" id="UP001459277"/>
    </source>
</evidence>
<accession>A0AAW2BL74</accession>
<reference evidence="2 3" key="1">
    <citation type="submission" date="2024-01" db="EMBL/GenBank/DDBJ databases">
        <title>A telomere-to-telomere, gap-free genome of sweet tea (Lithocarpus litseifolius).</title>
        <authorList>
            <person name="Zhou J."/>
        </authorList>
    </citation>
    <scope>NUCLEOTIDE SEQUENCE [LARGE SCALE GENOMIC DNA]</scope>
    <source>
        <strain evidence="2">Zhou-2022a</strain>
        <tissue evidence="2">Leaf</tissue>
    </source>
</reference>
<feature type="region of interest" description="Disordered" evidence="1">
    <location>
        <begin position="1"/>
        <end position="21"/>
    </location>
</feature>
<dbReference type="EMBL" id="JAZDWU010000011">
    <property type="protein sequence ID" value="KAK9986691.1"/>
    <property type="molecule type" value="Genomic_DNA"/>
</dbReference>
<sequence length="169" mass="18696">MEGGKGPLSKEDEPQKGAKEARVIQTLVDKKSDSKVRTLTWTPTISLDGTPLPADALIRDFQQGRVGYMADAVEQALLLPGDTVNLRSMRKHEAVQSTHRAEEIVNSSHRVMKDEEARCIAAVEAFRVVDRKAQELTTKLTEAGREKKNAEAALDGAEKQAEAQRKQLY</sequence>